<evidence type="ECO:0000259" key="3">
    <source>
        <dbReference type="PROSITE" id="PS51186"/>
    </source>
</evidence>
<dbReference type="InterPro" id="IPR050832">
    <property type="entry name" value="Bact_Acetyltransf"/>
</dbReference>
<dbReference type="HOGENOM" id="CLU_1584179_0_0_6"/>
<dbReference type="InterPro" id="IPR000182">
    <property type="entry name" value="GNAT_dom"/>
</dbReference>
<dbReference type="Pfam" id="PF00583">
    <property type="entry name" value="Acetyltransf_1"/>
    <property type="match status" value="1"/>
</dbReference>
<dbReference type="AlphaFoldDB" id="W8KNJ6"/>
<dbReference type="RefSeq" id="WP_025281961.1">
    <property type="nucleotide sequence ID" value="NZ_JAJNQR010000014.1"/>
</dbReference>
<name>W8KNJ6_9GAMM</name>
<feature type="domain" description="N-acetyltransferase" evidence="3">
    <location>
        <begin position="8"/>
        <end position="161"/>
    </location>
</feature>
<sequence>MWYHPVYLDLRAASVEDITALRRLPRSIEEVAWAFPDAPRPLHDAGLKDCITRCTETVVGVYRGRVIAFGGLGRIQPGGYAFLRHLIVHPDYRGRGVGTRVLRHLTQRAFEHHRSREMHLRISSRNIPATLFFYELGFLPYGILSGEADPYGGGLMRLRLRWGDLEEE</sequence>
<dbReference type="PROSITE" id="PS51186">
    <property type="entry name" value="GNAT"/>
    <property type="match status" value="1"/>
</dbReference>
<dbReference type="PANTHER" id="PTHR43877">
    <property type="entry name" value="AMINOALKYLPHOSPHONATE N-ACETYLTRANSFERASE-RELATED-RELATED"/>
    <property type="match status" value="1"/>
</dbReference>
<dbReference type="InterPro" id="IPR016181">
    <property type="entry name" value="Acyl_CoA_acyltransferase"/>
</dbReference>
<evidence type="ECO:0000313" key="5">
    <source>
        <dbReference type="Proteomes" id="UP000019442"/>
    </source>
</evidence>
<dbReference type="KEGG" id="hhc:M911_10405"/>
<accession>W8KNJ6</accession>
<protein>
    <recommendedName>
        <fullName evidence="3">N-acetyltransferase domain-containing protein</fullName>
    </recommendedName>
</protein>
<evidence type="ECO:0000313" key="4">
    <source>
        <dbReference type="EMBL" id="AHK80718.1"/>
    </source>
</evidence>
<dbReference type="SUPFAM" id="SSF55729">
    <property type="entry name" value="Acyl-CoA N-acyltransferases (Nat)"/>
    <property type="match status" value="1"/>
</dbReference>
<reference evidence="4 5" key="1">
    <citation type="journal article" date="2014" name="J Genomics">
        <title>Draft Genome Sequence of the Extremely Halophilic Phototrophic Purple Sulfur Bacterium Halorhodospira halochloris.</title>
        <authorList>
            <person name="Singh K.S."/>
            <person name="Kirksey J."/>
            <person name="Hoff W.D."/>
            <person name="Deole R."/>
        </authorList>
    </citation>
    <scope>NUCLEOTIDE SEQUENCE [LARGE SCALE GENOMIC DNA]</scope>
    <source>
        <strain evidence="4 5">A</strain>
    </source>
</reference>
<dbReference type="PANTHER" id="PTHR43877:SF2">
    <property type="entry name" value="AMINOALKYLPHOSPHONATE N-ACETYLTRANSFERASE-RELATED"/>
    <property type="match status" value="1"/>
</dbReference>
<dbReference type="EMBL" id="CP007268">
    <property type="protein sequence ID" value="AHK80718.1"/>
    <property type="molecule type" value="Genomic_DNA"/>
</dbReference>
<evidence type="ECO:0000256" key="1">
    <source>
        <dbReference type="ARBA" id="ARBA00022679"/>
    </source>
</evidence>
<keyword evidence="2" id="KW-0012">Acyltransferase</keyword>
<organism evidence="4 5">
    <name type="scientific">Ectothiorhodospira haloalkaliphila</name>
    <dbReference type="NCBI Taxonomy" id="421628"/>
    <lineage>
        <taxon>Bacteria</taxon>
        <taxon>Pseudomonadati</taxon>
        <taxon>Pseudomonadota</taxon>
        <taxon>Gammaproteobacteria</taxon>
        <taxon>Chromatiales</taxon>
        <taxon>Ectothiorhodospiraceae</taxon>
        <taxon>Ectothiorhodospira</taxon>
    </lineage>
</organism>
<gene>
    <name evidence="4" type="ORF">M911_10405</name>
</gene>
<keyword evidence="5" id="KW-1185">Reference proteome</keyword>
<keyword evidence="1" id="KW-0808">Transferase</keyword>
<dbReference type="CDD" id="cd04301">
    <property type="entry name" value="NAT_SF"/>
    <property type="match status" value="1"/>
</dbReference>
<dbReference type="GO" id="GO:0016747">
    <property type="term" value="F:acyltransferase activity, transferring groups other than amino-acyl groups"/>
    <property type="evidence" value="ECO:0007669"/>
    <property type="project" value="InterPro"/>
</dbReference>
<reference evidence="5" key="2">
    <citation type="submission" date="2014-02" db="EMBL/GenBank/DDBJ databases">
        <title>Draft Genome Sequence of extremely halophilic bacteria Halorhodospira halochloris.</title>
        <authorList>
            <person name="Singh K.S."/>
        </authorList>
    </citation>
    <scope>NUCLEOTIDE SEQUENCE [LARGE SCALE GENOMIC DNA]</scope>
    <source>
        <strain evidence="5">A</strain>
    </source>
</reference>
<dbReference type="Gene3D" id="3.40.630.30">
    <property type="match status" value="1"/>
</dbReference>
<dbReference type="Proteomes" id="UP000019442">
    <property type="component" value="Chromosome"/>
</dbReference>
<evidence type="ECO:0000256" key="2">
    <source>
        <dbReference type="ARBA" id="ARBA00023315"/>
    </source>
</evidence>
<proteinExistence type="predicted"/>